<dbReference type="AlphaFoldDB" id="A0A3A4NK73"/>
<dbReference type="Pfam" id="PF02452">
    <property type="entry name" value="PemK_toxin"/>
    <property type="match status" value="1"/>
</dbReference>
<dbReference type="SUPFAM" id="SSF50118">
    <property type="entry name" value="Cell growth inhibitor/plasmid maintenance toxic component"/>
    <property type="match status" value="1"/>
</dbReference>
<sequence>MTTYERGDVVLVPFPFTDQSSTKKRPAAVISSNNHNKSFSDIVIIAVTSQIRRRGSEECLIADWRSAGLLKPSAVKPVISSIETRLVLRKLGRLSPEDCAAADDLLRELLNLPLSS</sequence>
<proteinExistence type="predicted"/>
<dbReference type="InterPro" id="IPR003477">
    <property type="entry name" value="PemK-like"/>
</dbReference>
<dbReference type="Proteomes" id="UP000265882">
    <property type="component" value="Unassembled WGS sequence"/>
</dbReference>
<evidence type="ECO:0000313" key="2">
    <source>
        <dbReference type="Proteomes" id="UP000265882"/>
    </source>
</evidence>
<reference evidence="1 2" key="1">
    <citation type="journal article" date="2017" name="ISME J.">
        <title>Energy and carbon metabolisms in a deep terrestrial subsurface fluid microbial community.</title>
        <authorList>
            <person name="Momper L."/>
            <person name="Jungbluth S.P."/>
            <person name="Lee M.D."/>
            <person name="Amend J.P."/>
        </authorList>
    </citation>
    <scope>NUCLEOTIDE SEQUENCE [LARGE SCALE GENOMIC DNA]</scope>
    <source>
        <strain evidence="1">SURF_5</strain>
    </source>
</reference>
<dbReference type="EMBL" id="QZKU01000114">
    <property type="protein sequence ID" value="RJP17570.1"/>
    <property type="molecule type" value="Genomic_DNA"/>
</dbReference>
<name>A0A3A4NK73_ABYX5</name>
<organism evidence="1 2">
    <name type="scientific">Abyssobacteria bacterium (strain SURF_5)</name>
    <dbReference type="NCBI Taxonomy" id="2093360"/>
    <lineage>
        <taxon>Bacteria</taxon>
        <taxon>Pseudomonadati</taxon>
        <taxon>Candidatus Hydrogenedentota</taxon>
        <taxon>Candidatus Abyssobacteria</taxon>
    </lineage>
</organism>
<dbReference type="Gene3D" id="2.30.30.110">
    <property type="match status" value="1"/>
</dbReference>
<dbReference type="InterPro" id="IPR011067">
    <property type="entry name" value="Plasmid_toxin/cell-grow_inhib"/>
</dbReference>
<accession>A0A3A4NK73</accession>
<protein>
    <submittedName>
        <fullName evidence="1">Type II toxin-antitoxin system PemK/MazF family toxin</fullName>
    </submittedName>
</protein>
<evidence type="ECO:0000313" key="1">
    <source>
        <dbReference type="EMBL" id="RJP17570.1"/>
    </source>
</evidence>
<dbReference type="GO" id="GO:0003677">
    <property type="term" value="F:DNA binding"/>
    <property type="evidence" value="ECO:0007669"/>
    <property type="project" value="InterPro"/>
</dbReference>
<comment type="caution">
    <text evidence="1">The sequence shown here is derived from an EMBL/GenBank/DDBJ whole genome shotgun (WGS) entry which is preliminary data.</text>
</comment>
<gene>
    <name evidence="1" type="ORF">C4520_16535</name>
</gene>